<dbReference type="InterPro" id="IPR029063">
    <property type="entry name" value="SAM-dependent_MTases_sf"/>
</dbReference>
<dbReference type="Gene3D" id="3.40.50.150">
    <property type="entry name" value="Vaccinia Virus protein VP39"/>
    <property type="match status" value="2"/>
</dbReference>
<evidence type="ECO:0000313" key="4">
    <source>
        <dbReference type="EMBL" id="SEU04205.1"/>
    </source>
</evidence>
<proteinExistence type="predicted"/>
<keyword evidence="2" id="KW-0808">Transferase</keyword>
<keyword evidence="3" id="KW-0949">S-adenosyl-L-methionine</keyword>
<name>A0ABY1CHU7_9FIRM</name>
<keyword evidence="5" id="KW-1185">Reference proteome</keyword>
<organism evidence="4 5">
    <name type="scientific">Lacrimispora sphenoides JCM 1415</name>
    <dbReference type="NCBI Taxonomy" id="1297793"/>
    <lineage>
        <taxon>Bacteria</taxon>
        <taxon>Bacillati</taxon>
        <taxon>Bacillota</taxon>
        <taxon>Clostridia</taxon>
        <taxon>Lachnospirales</taxon>
        <taxon>Lachnospiraceae</taxon>
        <taxon>Lacrimispora</taxon>
    </lineage>
</organism>
<accession>A0ABY1CHU7</accession>
<reference evidence="4 5" key="1">
    <citation type="submission" date="2016-10" db="EMBL/GenBank/DDBJ databases">
        <authorList>
            <person name="Varghese N."/>
            <person name="Submissions S."/>
        </authorList>
    </citation>
    <scope>NUCLEOTIDE SEQUENCE [LARGE SCALE GENOMIC DNA]</scope>
    <source>
        <strain evidence="4 5">ATCC 19403</strain>
    </source>
</reference>
<dbReference type="PIRSF" id="PIRSF000398">
    <property type="entry name" value="M_m6A_EcoRV"/>
    <property type="match status" value="1"/>
</dbReference>
<dbReference type="SUPFAM" id="SSF53335">
    <property type="entry name" value="S-adenosyl-L-methionine-dependent methyltransferases"/>
    <property type="match status" value="1"/>
</dbReference>
<dbReference type="EMBL" id="LT630003">
    <property type="protein sequence ID" value="SEU04205.1"/>
    <property type="molecule type" value="Genomic_DNA"/>
</dbReference>
<keyword evidence="1 4" id="KW-0489">Methyltransferase</keyword>
<dbReference type="PRINTS" id="PR00505">
    <property type="entry name" value="D12N6MTFRASE"/>
</dbReference>
<dbReference type="PANTHER" id="PTHR30481">
    <property type="entry name" value="DNA ADENINE METHYLASE"/>
    <property type="match status" value="1"/>
</dbReference>
<dbReference type="GO" id="GO:0008168">
    <property type="term" value="F:methyltransferase activity"/>
    <property type="evidence" value="ECO:0007669"/>
    <property type="project" value="UniProtKB-KW"/>
</dbReference>
<dbReference type="InterPro" id="IPR012327">
    <property type="entry name" value="MeTrfase_D12"/>
</dbReference>
<evidence type="ECO:0000256" key="3">
    <source>
        <dbReference type="ARBA" id="ARBA00022691"/>
    </source>
</evidence>
<evidence type="ECO:0000256" key="1">
    <source>
        <dbReference type="ARBA" id="ARBA00022603"/>
    </source>
</evidence>
<evidence type="ECO:0000256" key="2">
    <source>
        <dbReference type="ARBA" id="ARBA00022679"/>
    </source>
</evidence>
<sequence>MNEKYNVARAWGYYGGKAKVVDRILSCLPLEYTSWHELFIGGGSITFSKEKPACCHKEVINDYDRTISNFYRVLSDKQMGKRLMDELLHQGMNKVTFMKAREYVLYNNNRMYDFELAVSTYIEISQSFSALRNNYAVGRKESTYENAIKHHLPRVRERLLSGIDIKSEDAIMLLDGIREDYGAMVYLDPPYRSELRNGRGYRCELNTLQQIRLLRVLQKCKCRVMLSGYRDEIGPDLYDSYLLPYGFKLYKLSEVVKSCQTKKKKDKAVEYIWCNYELPSGALVEGEITPRYKYVQYDEYLDDKIIKKVS</sequence>
<dbReference type="Pfam" id="PF02086">
    <property type="entry name" value="MethyltransfD12"/>
    <property type="match status" value="1"/>
</dbReference>
<protein>
    <submittedName>
        <fullName evidence="4">Site-specific DNA-adenine methylase</fullName>
    </submittedName>
</protein>
<evidence type="ECO:0000313" key="5">
    <source>
        <dbReference type="Proteomes" id="UP000198970"/>
    </source>
</evidence>
<dbReference type="Proteomes" id="UP000198970">
    <property type="component" value="Chromosome I"/>
</dbReference>
<dbReference type="RefSeq" id="WP_100043429.1">
    <property type="nucleotide sequence ID" value="NZ_LT630003.1"/>
</dbReference>
<dbReference type="PANTHER" id="PTHR30481:SF4">
    <property type="entry name" value="SITE-SPECIFIC DNA-METHYLTRANSFERASE (ADENINE-SPECIFIC)"/>
    <property type="match status" value="1"/>
</dbReference>
<gene>
    <name evidence="4" type="ORF">SAMN02745906_4277</name>
</gene>
<dbReference type="GO" id="GO:0032259">
    <property type="term" value="P:methylation"/>
    <property type="evidence" value="ECO:0007669"/>
    <property type="project" value="UniProtKB-KW"/>
</dbReference>
<dbReference type="InterPro" id="IPR012263">
    <property type="entry name" value="M_m6A_EcoRV"/>
</dbReference>